<dbReference type="PATRIC" id="fig|665952.3.peg.1503"/>
<dbReference type="EMBL" id="ACWF01000077">
    <property type="protein sequence ID" value="EHL78366.1"/>
    <property type="molecule type" value="Genomic_DNA"/>
</dbReference>
<keyword evidence="1" id="KW-0472">Membrane</keyword>
<keyword evidence="1" id="KW-0812">Transmembrane</keyword>
<dbReference type="RefSeq" id="WP_003353814.1">
    <property type="nucleotide sequence ID" value="NZ_JH414749.1"/>
</dbReference>
<keyword evidence="4" id="KW-1185">Reference proteome</keyword>
<feature type="domain" description="Potassium channel" evidence="2">
    <location>
        <begin position="64"/>
        <end position="126"/>
    </location>
</feature>
<gene>
    <name evidence="3" type="ORF">HMPREF1015_03227</name>
</gene>
<dbReference type="InterPro" id="IPR013099">
    <property type="entry name" value="K_chnl_dom"/>
</dbReference>
<comment type="caution">
    <text evidence="3">The sequence shown here is derived from an EMBL/GenBank/DDBJ whole genome shotgun (WGS) entry which is preliminary data.</text>
</comment>
<feature type="transmembrane region" description="Helical" evidence="1">
    <location>
        <begin position="107"/>
        <end position="128"/>
    </location>
</feature>
<dbReference type="Proteomes" id="UP000011747">
    <property type="component" value="Unassembled WGS sequence"/>
</dbReference>
<dbReference type="AlphaFoldDB" id="G9QKG4"/>
<dbReference type="Gene3D" id="1.10.287.70">
    <property type="match status" value="1"/>
</dbReference>
<keyword evidence="1" id="KW-1133">Transmembrane helix</keyword>
<reference evidence="3 4" key="1">
    <citation type="submission" date="2011-09" db="EMBL/GenBank/DDBJ databases">
        <title>The Genome Sequence of Bacillus smithii 7_3_47FAA.</title>
        <authorList>
            <consortium name="The Broad Institute Genome Sequencing Platform"/>
            <person name="Earl A."/>
            <person name="Ward D."/>
            <person name="Feldgarden M."/>
            <person name="Gevers D."/>
            <person name="Daigneault M."/>
            <person name="Strauss J."/>
            <person name="Allen-Vercoe E."/>
            <person name="Young S.K."/>
            <person name="Zeng Q."/>
            <person name="Gargeya S."/>
            <person name="Fitzgerald M."/>
            <person name="Haas B."/>
            <person name="Abouelleil A."/>
            <person name="Alvarado L."/>
            <person name="Arachchi H.M."/>
            <person name="Berlin A."/>
            <person name="Brown A."/>
            <person name="Chapman S.B."/>
            <person name="Chen Z."/>
            <person name="Dunbar C."/>
            <person name="Freedman E."/>
            <person name="Gearin G."/>
            <person name="Goldberg J."/>
            <person name="Griggs A."/>
            <person name="Gujja S."/>
            <person name="Heiman D."/>
            <person name="Howarth C."/>
            <person name="Larson L."/>
            <person name="Lui A."/>
            <person name="MacDonald P.J.P."/>
            <person name="Montmayeur A."/>
            <person name="Murphy C."/>
            <person name="Neiman D."/>
            <person name="Pearson M."/>
            <person name="Priest M."/>
            <person name="Roberts A."/>
            <person name="Saif S."/>
            <person name="Shea T."/>
            <person name="Shenoy N."/>
            <person name="Sisk P."/>
            <person name="Stolte C."/>
            <person name="Sykes S."/>
            <person name="Wortman J."/>
            <person name="Nusbaum C."/>
            <person name="Birren B."/>
        </authorList>
    </citation>
    <scope>NUCLEOTIDE SEQUENCE [LARGE SCALE GENOMIC DNA]</scope>
    <source>
        <strain evidence="3 4">7_3_47FAA</strain>
    </source>
</reference>
<dbReference type="SUPFAM" id="SSF81324">
    <property type="entry name" value="Voltage-gated potassium channels"/>
    <property type="match status" value="1"/>
</dbReference>
<dbReference type="HOGENOM" id="CLU_138978_0_0_9"/>
<evidence type="ECO:0000259" key="2">
    <source>
        <dbReference type="Pfam" id="PF07885"/>
    </source>
</evidence>
<feature type="transmembrane region" description="Helical" evidence="1">
    <location>
        <begin position="36"/>
        <end position="57"/>
    </location>
</feature>
<evidence type="ECO:0000313" key="4">
    <source>
        <dbReference type="Proteomes" id="UP000011747"/>
    </source>
</evidence>
<proteinExistence type="predicted"/>
<accession>G9QKG4</accession>
<dbReference type="GeneID" id="87580933"/>
<dbReference type="Pfam" id="PF07885">
    <property type="entry name" value="Ion_trans_2"/>
    <property type="match status" value="1"/>
</dbReference>
<evidence type="ECO:0000313" key="3">
    <source>
        <dbReference type="EMBL" id="EHL78366.1"/>
    </source>
</evidence>
<organism evidence="3 4">
    <name type="scientific">Bacillus smithii 7_3_47FAA</name>
    <dbReference type="NCBI Taxonomy" id="665952"/>
    <lineage>
        <taxon>Bacteria</taxon>
        <taxon>Bacillati</taxon>
        <taxon>Bacillota</taxon>
        <taxon>Bacilli</taxon>
        <taxon>Bacillales</taxon>
        <taxon>Bacillaceae</taxon>
        <taxon>Bacillus</taxon>
    </lineage>
</organism>
<protein>
    <recommendedName>
        <fullName evidence="2">Potassium channel domain-containing protein</fullName>
    </recommendedName>
</protein>
<evidence type="ECO:0000256" key="1">
    <source>
        <dbReference type="SAM" id="Phobius"/>
    </source>
</evidence>
<name>G9QKG4_9BACI</name>
<sequence length="132" mass="15059">MPYLLMAAVIICMTLSLRELFVPSRWKYKKLSFENFLLLGLLYVTIMIGFGLLYLLLEMQGYAILTGKGTYSESFFEKLHTSLYFSGITLFTVGYGDLVPNGVGRWIALVEAWLGYTIPAAFVVKTFIDWEK</sequence>